<dbReference type="GO" id="GO:0046872">
    <property type="term" value="F:metal ion binding"/>
    <property type="evidence" value="ECO:0007669"/>
    <property type="project" value="UniProtKB-KW"/>
</dbReference>
<dbReference type="InterPro" id="IPR036318">
    <property type="entry name" value="FAD-bd_PCMH-like_sf"/>
</dbReference>
<dbReference type="Pfam" id="PF01565">
    <property type="entry name" value="FAD_binding_4"/>
    <property type="match status" value="1"/>
</dbReference>
<evidence type="ECO:0000256" key="5">
    <source>
        <dbReference type="ARBA" id="ARBA00022827"/>
    </source>
</evidence>
<dbReference type="InterPro" id="IPR006094">
    <property type="entry name" value="Oxid_FAD_bind_N"/>
</dbReference>
<dbReference type="InterPro" id="IPR016166">
    <property type="entry name" value="FAD-bd_PCMH"/>
</dbReference>
<dbReference type="Gene3D" id="1.10.1060.10">
    <property type="entry name" value="Alpha-helical ferredoxin"/>
    <property type="match status" value="1"/>
</dbReference>
<evidence type="ECO:0000256" key="1">
    <source>
        <dbReference type="ARBA" id="ARBA00007097"/>
    </source>
</evidence>
<accession>A0A099SYV2</accession>
<dbReference type="InterPro" id="IPR016164">
    <property type="entry name" value="FAD-linked_Oxase-like_C"/>
</dbReference>
<evidence type="ECO:0000256" key="3">
    <source>
        <dbReference type="ARBA" id="ARBA00022630"/>
    </source>
</evidence>
<dbReference type="SUPFAM" id="SSF46548">
    <property type="entry name" value="alpha-helical ferredoxin"/>
    <property type="match status" value="1"/>
</dbReference>
<evidence type="ECO:0000259" key="9">
    <source>
        <dbReference type="PROSITE" id="PS51387"/>
    </source>
</evidence>
<dbReference type="InterPro" id="IPR004017">
    <property type="entry name" value="Cys_rich_dom"/>
</dbReference>
<organism evidence="10 11">
    <name type="scientific">Methanococcoides methylutens</name>
    <dbReference type="NCBI Taxonomy" id="2226"/>
    <lineage>
        <taxon>Archaea</taxon>
        <taxon>Methanobacteriati</taxon>
        <taxon>Methanobacteriota</taxon>
        <taxon>Stenosarchaea group</taxon>
        <taxon>Methanomicrobia</taxon>
        <taxon>Methanosarcinales</taxon>
        <taxon>Methanosarcinaceae</taxon>
        <taxon>Methanococcoides</taxon>
    </lineage>
</organism>
<dbReference type="AlphaFoldDB" id="A0A099SYV2"/>
<evidence type="ECO:0000256" key="2">
    <source>
        <dbReference type="ARBA" id="ARBA00022485"/>
    </source>
</evidence>
<comment type="caution">
    <text evidence="10">The sequence shown here is derived from an EMBL/GenBank/DDBJ whole genome shotgun (WGS) entry which is preliminary data.</text>
</comment>
<keyword evidence="11" id="KW-1185">Reference proteome</keyword>
<dbReference type="SUPFAM" id="SSF55103">
    <property type="entry name" value="FAD-linked oxidases, C-terminal domain"/>
    <property type="match status" value="1"/>
</dbReference>
<dbReference type="Pfam" id="PF02754">
    <property type="entry name" value="CCG"/>
    <property type="match status" value="2"/>
</dbReference>
<dbReference type="GO" id="GO:0016491">
    <property type="term" value="F:oxidoreductase activity"/>
    <property type="evidence" value="ECO:0007669"/>
    <property type="project" value="UniProtKB-KW"/>
</dbReference>
<evidence type="ECO:0000256" key="4">
    <source>
        <dbReference type="ARBA" id="ARBA00022723"/>
    </source>
</evidence>
<dbReference type="RefSeq" id="WP_048194993.1">
    <property type="nucleotide sequence ID" value="NZ_CAAGSM010000001.1"/>
</dbReference>
<dbReference type="PANTHER" id="PTHR43255:SF1">
    <property type="entry name" value="IRON-SULFUR-BINDING OXIDOREDUCTASE FADF-RELATED"/>
    <property type="match status" value="1"/>
</dbReference>
<dbReference type="Proteomes" id="UP000029859">
    <property type="component" value="Unassembled WGS sequence"/>
</dbReference>
<keyword evidence="6" id="KW-0560">Oxidoreductase</keyword>
<keyword evidence="8" id="KW-0411">Iron-sulfur</keyword>
<evidence type="ECO:0000256" key="6">
    <source>
        <dbReference type="ARBA" id="ARBA00023002"/>
    </source>
</evidence>
<evidence type="ECO:0000313" key="10">
    <source>
        <dbReference type="EMBL" id="KGK97869.1"/>
    </source>
</evidence>
<dbReference type="InterPro" id="IPR009051">
    <property type="entry name" value="Helical_ferredxn"/>
</dbReference>
<dbReference type="PANTHER" id="PTHR43255">
    <property type="entry name" value="IRON-SULFUR-BINDING OXIDOREDUCTASE FADF-RELATED-RELATED"/>
    <property type="match status" value="1"/>
</dbReference>
<keyword evidence="3" id="KW-0285">Flavoprotein</keyword>
<feature type="domain" description="FAD-binding PCMH-type" evidence="9">
    <location>
        <begin position="50"/>
        <end position="220"/>
    </location>
</feature>
<sequence>MAKNTANLTSSQEEELGGIFGDRVNFSKRERHFYCHDVGALPSMAKMMLGNTDPAAIVKLRTEEDIVKLMGFARKHSIPIVPRAGASSGYGGVIPTKGGIIADVNLLNDIISIDAENMTVTVGAGIVWERLEKKLNEKDLSVCAMPSSAPAATVGGWLAQNGIGYGSYEYGWSQDTMVSARAVLPNGEVRDFTGDEMDSLIGSMGTVGIITQITLKVRNMEDTASISAEFADSESMQKALQAVAAEKVPLWSISFINPDWAGMKNEMPFSTHHGEPVVEDRPELPASYICNFIYPESRDVSALENIITSNGGKILSEEISKHEAGEWFRSMKVKRLGPSFIPAEIIVPVDKVGKVFNEIKAKVDLPVLIEGMVEKNGNVILLCFIPHSERSFKFNLAFTLGISIIKIAEENGGRIYASGLYFAKEAEKVYGDRLKKMLVLKQQVDPDDIMNPETISGKGILKAGISMSKAFEPIMRFVGNRSGVGEETFKKQKDIPADIVSHAYTCAQCGYCVEECDQYYGRGWESQSPRGKWFFIKEYLAGRDKMTQEQVDTFLACTTCELCDHRCQLDLPINDSWMTMREELVVERGMMTIPPFEIMASSLLKERNIWGEYLKNREEWMPEDLKPKIKDKAEYAYFAGCTASFVEKDIAEASVRLLTDAGMEITYLGKEESCCGIPMLAAGKWDVFEKIMRMNIENMKKKGVKTVITSCPACWLVWDTFYRQWAEKLGIEYDFEAKHYSQVLQDKLDVLSEKFVTPLDKVVTVHDACHMGRAGGIYEPPRDLIKSVPGVELREMEHNRAEGHCCGSVLTLVADPAIANVVGNMRLKEAEDIGADIMVAACPCCQVQLRIAAEKSGSPVDVQDLSATVARSMGYDIPDTTNTALTAWVTFDQMIALLKPENMTDLMVELLPQMMAAMPAPLRGMMKMVKYVPGMDLMMKPMMPVMMPMLLPGIMPKVMPDMLKAVEKRVQMSDDMKEQMPDLMPQSMENLMPNMLPQIIPLLTPRMIKYIKEDM</sequence>
<keyword evidence="4" id="KW-0479">Metal-binding</keyword>
<dbReference type="OrthoDB" id="42878at2157"/>
<dbReference type="PROSITE" id="PS51387">
    <property type="entry name" value="FAD_PCMH"/>
    <property type="match status" value="1"/>
</dbReference>
<dbReference type="SUPFAM" id="SSF56176">
    <property type="entry name" value="FAD-binding/transporter-associated domain-like"/>
    <property type="match status" value="1"/>
</dbReference>
<dbReference type="InterPro" id="IPR051460">
    <property type="entry name" value="HdrC_iron-sulfur_subunit"/>
</dbReference>
<keyword evidence="2" id="KW-0004">4Fe-4S</keyword>
<comment type="similarity">
    <text evidence="1">Belongs to the HdrC family.</text>
</comment>
<dbReference type="GO" id="GO:0005886">
    <property type="term" value="C:plasma membrane"/>
    <property type="evidence" value="ECO:0007669"/>
    <property type="project" value="TreeGrafter"/>
</dbReference>
<evidence type="ECO:0000256" key="8">
    <source>
        <dbReference type="ARBA" id="ARBA00023014"/>
    </source>
</evidence>
<gene>
    <name evidence="10" type="ORF">LI82_08900</name>
</gene>
<reference evidence="10 11" key="1">
    <citation type="submission" date="2014-09" db="EMBL/GenBank/DDBJ databases">
        <title>Draft genome sequence of an obligately methylotrophic methanogen, Methanococcoides methylutens, isolated from marine sediment.</title>
        <authorList>
            <person name="Guan Y."/>
            <person name="Ngugi D.K."/>
            <person name="Blom J."/>
            <person name="Ali S."/>
            <person name="Ferry J.G."/>
            <person name="Stingl U."/>
        </authorList>
    </citation>
    <scope>NUCLEOTIDE SEQUENCE [LARGE SCALE GENOMIC DNA]</scope>
    <source>
        <strain evidence="10 11">DSM 2657</strain>
    </source>
</reference>
<dbReference type="EMBL" id="JRHO01000014">
    <property type="protein sequence ID" value="KGK97869.1"/>
    <property type="molecule type" value="Genomic_DNA"/>
</dbReference>
<dbReference type="Pfam" id="PF13534">
    <property type="entry name" value="Fer4_17"/>
    <property type="match status" value="1"/>
</dbReference>
<name>A0A099SYV2_METMT</name>
<dbReference type="Gene3D" id="3.30.465.10">
    <property type="match status" value="1"/>
</dbReference>
<dbReference type="InterPro" id="IPR016169">
    <property type="entry name" value="FAD-bd_PCMH_sub2"/>
</dbReference>
<evidence type="ECO:0000313" key="11">
    <source>
        <dbReference type="Proteomes" id="UP000029859"/>
    </source>
</evidence>
<proteinExistence type="inferred from homology"/>
<evidence type="ECO:0000256" key="7">
    <source>
        <dbReference type="ARBA" id="ARBA00023004"/>
    </source>
</evidence>
<dbReference type="GO" id="GO:0071949">
    <property type="term" value="F:FAD binding"/>
    <property type="evidence" value="ECO:0007669"/>
    <property type="project" value="InterPro"/>
</dbReference>
<keyword evidence="7" id="KW-0408">Iron</keyword>
<keyword evidence="5" id="KW-0274">FAD</keyword>
<dbReference type="GO" id="GO:0051539">
    <property type="term" value="F:4 iron, 4 sulfur cluster binding"/>
    <property type="evidence" value="ECO:0007669"/>
    <property type="project" value="UniProtKB-KW"/>
</dbReference>
<protein>
    <submittedName>
        <fullName evidence="10">Fe-S oxidoreductase</fullName>
    </submittedName>
</protein>